<feature type="region of interest" description="Disordered" evidence="1">
    <location>
        <begin position="90"/>
        <end position="122"/>
    </location>
</feature>
<evidence type="ECO:0000313" key="2">
    <source>
        <dbReference type="EMBL" id="NKE43428.1"/>
    </source>
</evidence>
<dbReference type="RefSeq" id="WP_168046411.1">
    <property type="nucleotide sequence ID" value="NZ_JAATJR010000001.1"/>
</dbReference>
<dbReference type="EMBL" id="JAAVTX010000001">
    <property type="protein sequence ID" value="NKE43428.1"/>
    <property type="molecule type" value="Genomic_DNA"/>
</dbReference>
<evidence type="ECO:0000256" key="1">
    <source>
        <dbReference type="SAM" id="MobiDB-lite"/>
    </source>
</evidence>
<comment type="caution">
    <text evidence="2">The sequence shown here is derived from an EMBL/GenBank/DDBJ whole genome shotgun (WGS) entry which is preliminary data.</text>
</comment>
<gene>
    <name evidence="2" type="ORF">HB662_01470</name>
</gene>
<keyword evidence="3" id="KW-1185">Reference proteome</keyword>
<proteinExistence type="predicted"/>
<sequence length="122" mass="12956">MDMNMGAPIAGALAKMERRDAARMEGAIQHSLVLAMIDPVVQRAGGEITASAEHLFQAICPDGAKARAVDPLVPASAAHLDHLLREISAQGRQADSRPHVSPAPHERGWTIRSPKEALRAAA</sequence>
<accession>A0ABX1ETG4</accession>
<evidence type="ECO:0000313" key="3">
    <source>
        <dbReference type="Proteomes" id="UP000765160"/>
    </source>
</evidence>
<dbReference type="Proteomes" id="UP000765160">
    <property type="component" value="Unassembled WGS sequence"/>
</dbReference>
<feature type="compositionally biased region" description="Basic and acidic residues" evidence="1">
    <location>
        <begin position="94"/>
        <end position="122"/>
    </location>
</feature>
<name>A0ABX1ETG4_9PROT</name>
<organism evidence="2 3">
    <name type="scientific">Falsiroseomonas frigidaquae</name>
    <dbReference type="NCBI Taxonomy" id="487318"/>
    <lineage>
        <taxon>Bacteria</taxon>
        <taxon>Pseudomonadati</taxon>
        <taxon>Pseudomonadota</taxon>
        <taxon>Alphaproteobacteria</taxon>
        <taxon>Acetobacterales</taxon>
        <taxon>Roseomonadaceae</taxon>
        <taxon>Falsiroseomonas</taxon>
    </lineage>
</organism>
<protein>
    <submittedName>
        <fullName evidence="2">Uncharacterized protein</fullName>
    </submittedName>
</protein>
<reference evidence="2 3" key="1">
    <citation type="submission" date="2020-03" db="EMBL/GenBank/DDBJ databases">
        <title>Roseomonas selenitidurans sp. nov. isolated from soil.</title>
        <authorList>
            <person name="Liu H."/>
        </authorList>
    </citation>
    <scope>NUCLEOTIDE SEQUENCE [LARGE SCALE GENOMIC DNA]</scope>
    <source>
        <strain evidence="2 3">JCM 15073</strain>
    </source>
</reference>